<gene>
    <name evidence="2" type="ORF">SAMN02745728_00618</name>
</gene>
<dbReference type="SUPFAM" id="SSF51556">
    <property type="entry name" value="Metallo-dependent hydrolases"/>
    <property type="match status" value="1"/>
</dbReference>
<dbReference type="PANTHER" id="PTHR11647:SF1">
    <property type="entry name" value="COLLAPSIN RESPONSE MEDIATOR PROTEIN"/>
    <property type="match status" value="1"/>
</dbReference>
<sequence>MKRIIINGVIIDGSGSEGFKGSVAIQDGVISAIGNDISTDGFDDVIDAQGMVISPGFIDTHSHSDLEVFKHPHLTPKVMQGVTTEFLGQDGIALAPLPIEYISPWRKNLAGLDGDKDDFDWEFKTTANYLKLLEKNGSATNLCYLIPHGNVRMEARGLDSGIATETELKKMCQVLQRELDAGGFGFSTGLIYMPCAYSDTREVTELCKVAAKNKVPFVIHQRSEADSILESMEEVISVGRDSGVNVHFSHFKLCGKNNAHLFDKVLALLDKAKAEGIKVSFDQYPYVAGSTMLGVILPPWVHSGGTDKLLERLNSPEDRKKMTADIWNGIQGWDNFVAFAGLDGIFVTDVKTEANKDILGKNLVELGQIRGKEPLEATYDLLYQESNAVGMVDFYGLEEHVKAFIARPEMNVCTDGLLGGKPHPRVYGAFARVLGKYVREERVISLHEAVRKMTSKPAEVFGLKNRGLLKVGYSADITVFDPATIIDKGTYQEPRQYPLGIKHVLVNGTPVVRDSKPLTDQLPGKVLRRS</sequence>
<dbReference type="Pfam" id="PF07969">
    <property type="entry name" value="Amidohydro_3"/>
    <property type="match status" value="2"/>
</dbReference>
<dbReference type="GO" id="GO:0005829">
    <property type="term" value="C:cytosol"/>
    <property type="evidence" value="ECO:0007669"/>
    <property type="project" value="TreeGrafter"/>
</dbReference>
<dbReference type="InterPro" id="IPR050378">
    <property type="entry name" value="Metallo-dep_Hydrolases_sf"/>
</dbReference>
<dbReference type="SUPFAM" id="SSF51338">
    <property type="entry name" value="Composite domain of metallo-dependent hydrolases"/>
    <property type="match status" value="1"/>
</dbReference>
<dbReference type="GO" id="GO:0016811">
    <property type="term" value="F:hydrolase activity, acting on carbon-nitrogen (but not peptide) bonds, in linear amides"/>
    <property type="evidence" value="ECO:0007669"/>
    <property type="project" value="InterPro"/>
</dbReference>
<reference evidence="2 3" key="1">
    <citation type="submission" date="2016-12" db="EMBL/GenBank/DDBJ databases">
        <authorList>
            <person name="Song W.-J."/>
            <person name="Kurnit D.M."/>
        </authorList>
    </citation>
    <scope>NUCLEOTIDE SEQUENCE [LARGE SCALE GENOMIC DNA]</scope>
    <source>
        <strain evidence="2 3">DSM 11393</strain>
    </source>
</reference>
<dbReference type="AlphaFoldDB" id="A0A1M7S991"/>
<dbReference type="InterPro" id="IPR011059">
    <property type="entry name" value="Metal-dep_hydrolase_composite"/>
</dbReference>
<evidence type="ECO:0000313" key="2">
    <source>
        <dbReference type="EMBL" id="SHN55013.1"/>
    </source>
</evidence>
<dbReference type="PANTHER" id="PTHR11647">
    <property type="entry name" value="HYDRANTOINASE/DIHYDROPYRIMIDINASE FAMILY MEMBER"/>
    <property type="match status" value="1"/>
</dbReference>
<feature type="domain" description="Amidohydrolase 3" evidence="1">
    <location>
        <begin position="44"/>
        <end position="188"/>
    </location>
</feature>
<dbReference type="CDD" id="cd01297">
    <property type="entry name" value="D-aminoacylase"/>
    <property type="match status" value="1"/>
</dbReference>
<dbReference type="InterPro" id="IPR013108">
    <property type="entry name" value="Amidohydro_3"/>
</dbReference>
<evidence type="ECO:0000259" key="1">
    <source>
        <dbReference type="Pfam" id="PF07969"/>
    </source>
</evidence>
<dbReference type="EMBL" id="FRDI01000003">
    <property type="protein sequence ID" value="SHN55013.1"/>
    <property type="molecule type" value="Genomic_DNA"/>
</dbReference>
<keyword evidence="3" id="KW-1185">Reference proteome</keyword>
<dbReference type="Proteomes" id="UP000186469">
    <property type="component" value="Unassembled WGS sequence"/>
</dbReference>
<dbReference type="Gene3D" id="3.30.1490.130">
    <property type="entry name" value="D-aminoacylase. Domain 3"/>
    <property type="match status" value="1"/>
</dbReference>
<dbReference type="Gene3D" id="3.20.20.140">
    <property type="entry name" value="Metal-dependent hydrolases"/>
    <property type="match status" value="1"/>
</dbReference>
<dbReference type="GO" id="GO:0016812">
    <property type="term" value="F:hydrolase activity, acting on carbon-nitrogen (but not peptide) bonds, in cyclic amides"/>
    <property type="evidence" value="ECO:0007669"/>
    <property type="project" value="TreeGrafter"/>
</dbReference>
<dbReference type="STRING" id="1121455.SAMN02745728_00618"/>
<accession>A0A1M7S991</accession>
<protein>
    <submittedName>
        <fullName evidence="2">N-acyl-D-amino-acid deacylase</fullName>
    </submittedName>
</protein>
<evidence type="ECO:0000313" key="3">
    <source>
        <dbReference type="Proteomes" id="UP000186469"/>
    </source>
</evidence>
<name>A0A1M7S991_9BACT</name>
<dbReference type="InterPro" id="IPR023100">
    <property type="entry name" value="D-aminoacylase_insert_dom_sf"/>
</dbReference>
<feature type="domain" description="Amidohydrolase 3" evidence="1">
    <location>
        <begin position="421"/>
        <end position="512"/>
    </location>
</feature>
<dbReference type="OrthoDB" id="9766983at2"/>
<dbReference type="RefSeq" id="WP_072696317.1">
    <property type="nucleotide sequence ID" value="NZ_FRDI01000003.1"/>
</dbReference>
<organism evidence="2 3">
    <name type="scientific">Desulfovibrio litoralis DSM 11393</name>
    <dbReference type="NCBI Taxonomy" id="1121455"/>
    <lineage>
        <taxon>Bacteria</taxon>
        <taxon>Pseudomonadati</taxon>
        <taxon>Thermodesulfobacteriota</taxon>
        <taxon>Desulfovibrionia</taxon>
        <taxon>Desulfovibrionales</taxon>
        <taxon>Desulfovibrionaceae</taxon>
        <taxon>Desulfovibrio</taxon>
    </lineage>
</organism>
<dbReference type="Gene3D" id="2.30.40.10">
    <property type="entry name" value="Urease, subunit C, domain 1"/>
    <property type="match status" value="1"/>
</dbReference>
<dbReference type="InterPro" id="IPR032466">
    <property type="entry name" value="Metal_Hydrolase"/>
</dbReference>
<proteinExistence type="predicted"/>